<organism evidence="7 8">
    <name type="scientific">Treponema phagedenis</name>
    <dbReference type="NCBI Taxonomy" id="162"/>
    <lineage>
        <taxon>Bacteria</taxon>
        <taxon>Pseudomonadati</taxon>
        <taxon>Spirochaetota</taxon>
        <taxon>Spirochaetia</taxon>
        <taxon>Spirochaetales</taxon>
        <taxon>Treponemataceae</taxon>
        <taxon>Treponema</taxon>
    </lineage>
</organism>
<dbReference type="AlphaFoldDB" id="A0AAE6M8I7"/>
<keyword evidence="4 6" id="KW-1133">Transmembrane helix</keyword>
<dbReference type="RefSeq" id="WP_024751911.1">
    <property type="nucleotide sequence ID" value="NZ_CP027018.1"/>
</dbReference>
<dbReference type="GO" id="GO:0005886">
    <property type="term" value="C:plasma membrane"/>
    <property type="evidence" value="ECO:0007669"/>
    <property type="project" value="UniProtKB-SubCell"/>
</dbReference>
<protein>
    <submittedName>
        <fullName evidence="7">Ribose ABC transporter permease</fullName>
    </submittedName>
</protein>
<sequence length="314" mass="33152">MDIKSKFTNRIKLQDIGSFLALLFLILLISIFSPDFRTFNNFLSLLRQSAINGLIAFGMTFVILTGGIDLSVGSVLSLTAALSAGLIKAGAPVPLVMLLALLMGLCFGLINGIMVAKTKIQPFIATLITMTAFRGFTMIYTNGKPISQLGDSALLFNLGKGFILGIPIPVWILVLLFGVFWTLLNKTTLGRKIYASGSNAKAAELSGIRTNRIKFFVYCISGVTAALSGLVLLSRLGSAQPTLGVGYELDAIAAVALGGTSMSGGKGSIRGTLIGILIIAVLNNGLNIIGISSYYQDVVKALVILIAVLADRGR</sequence>
<reference evidence="7 8" key="1">
    <citation type="submission" date="2019-08" db="EMBL/GenBank/DDBJ databases">
        <authorList>
            <person name="Kuhnert P."/>
        </authorList>
    </citation>
    <scope>NUCLEOTIDE SEQUENCE [LARGE SCALE GENOMIC DNA]</scope>
    <source>
        <strain evidence="7 8">B36.5</strain>
    </source>
</reference>
<feature type="transmembrane region" description="Helical" evidence="6">
    <location>
        <begin position="54"/>
        <end position="87"/>
    </location>
</feature>
<keyword evidence="2" id="KW-1003">Cell membrane</keyword>
<gene>
    <name evidence="7" type="primary">rbsC</name>
    <name evidence="7" type="ORF">FUT82_10670</name>
</gene>
<dbReference type="PANTHER" id="PTHR32196">
    <property type="entry name" value="ABC TRANSPORTER PERMEASE PROTEIN YPHD-RELATED-RELATED"/>
    <property type="match status" value="1"/>
</dbReference>
<name>A0AAE6M8I7_TREPH</name>
<accession>A0AAE6M8I7</accession>
<dbReference type="EMBL" id="CP042817">
    <property type="protein sequence ID" value="QEJ98414.1"/>
    <property type="molecule type" value="Genomic_DNA"/>
</dbReference>
<keyword evidence="5 6" id="KW-0472">Membrane</keyword>
<feature type="transmembrane region" description="Helical" evidence="6">
    <location>
        <begin position="16"/>
        <end position="33"/>
    </location>
</feature>
<comment type="subcellular location">
    <subcellularLocation>
        <location evidence="1">Cell membrane</location>
        <topology evidence="1">Multi-pass membrane protein</topology>
    </subcellularLocation>
</comment>
<keyword evidence="3 6" id="KW-0812">Transmembrane</keyword>
<evidence type="ECO:0000256" key="6">
    <source>
        <dbReference type="SAM" id="Phobius"/>
    </source>
</evidence>
<evidence type="ECO:0000256" key="2">
    <source>
        <dbReference type="ARBA" id="ARBA00022475"/>
    </source>
</evidence>
<proteinExistence type="predicted"/>
<dbReference type="GO" id="GO:0022857">
    <property type="term" value="F:transmembrane transporter activity"/>
    <property type="evidence" value="ECO:0007669"/>
    <property type="project" value="InterPro"/>
</dbReference>
<evidence type="ECO:0000313" key="8">
    <source>
        <dbReference type="Proteomes" id="UP000323594"/>
    </source>
</evidence>
<evidence type="ECO:0000256" key="3">
    <source>
        <dbReference type="ARBA" id="ARBA00022692"/>
    </source>
</evidence>
<feature type="transmembrane region" description="Helical" evidence="6">
    <location>
        <begin position="123"/>
        <end position="141"/>
    </location>
</feature>
<feature type="transmembrane region" description="Helical" evidence="6">
    <location>
        <begin position="215"/>
        <end position="233"/>
    </location>
</feature>
<dbReference type="CDD" id="cd06579">
    <property type="entry name" value="TM_PBP1_transp_AraH_like"/>
    <property type="match status" value="1"/>
</dbReference>
<dbReference type="InterPro" id="IPR001851">
    <property type="entry name" value="ABC_transp_permease"/>
</dbReference>
<evidence type="ECO:0000313" key="7">
    <source>
        <dbReference type="EMBL" id="QEJ98414.1"/>
    </source>
</evidence>
<feature type="transmembrane region" description="Helical" evidence="6">
    <location>
        <begin position="274"/>
        <end position="295"/>
    </location>
</feature>
<feature type="transmembrane region" description="Helical" evidence="6">
    <location>
        <begin position="161"/>
        <end position="184"/>
    </location>
</feature>
<dbReference type="Proteomes" id="UP000323594">
    <property type="component" value="Chromosome"/>
</dbReference>
<dbReference type="Pfam" id="PF02653">
    <property type="entry name" value="BPD_transp_2"/>
    <property type="match status" value="1"/>
</dbReference>
<dbReference type="PANTHER" id="PTHR32196:SF72">
    <property type="entry name" value="RIBOSE IMPORT PERMEASE PROTEIN RBSC"/>
    <property type="match status" value="1"/>
</dbReference>
<evidence type="ECO:0000256" key="1">
    <source>
        <dbReference type="ARBA" id="ARBA00004651"/>
    </source>
</evidence>
<evidence type="ECO:0000256" key="4">
    <source>
        <dbReference type="ARBA" id="ARBA00022989"/>
    </source>
</evidence>
<evidence type="ECO:0000256" key="5">
    <source>
        <dbReference type="ARBA" id="ARBA00023136"/>
    </source>
</evidence>
<feature type="transmembrane region" description="Helical" evidence="6">
    <location>
        <begin position="93"/>
        <end position="116"/>
    </location>
</feature>